<reference evidence="3" key="2">
    <citation type="submission" date="2020-04" db="EMBL/GenBank/DDBJ databases">
        <authorList>
            <consortium name="NCBI Genome Project"/>
        </authorList>
    </citation>
    <scope>NUCLEOTIDE SEQUENCE</scope>
    <source>
        <strain evidence="3">CBS 342.82</strain>
    </source>
</reference>
<accession>A0A6J3M4I5</accession>
<dbReference type="RefSeq" id="XP_033459977.1">
    <property type="nucleotide sequence ID" value="XM_033601420.1"/>
</dbReference>
<dbReference type="GeneID" id="54359220"/>
<feature type="region of interest" description="Disordered" evidence="1">
    <location>
        <begin position="1274"/>
        <end position="1301"/>
    </location>
</feature>
<dbReference type="Gene3D" id="3.30.565.10">
    <property type="entry name" value="Histidine kinase-like ATPase, C-terminal domain"/>
    <property type="match status" value="1"/>
</dbReference>
<protein>
    <recommendedName>
        <fullName evidence="4">Protein NO VEIN C-terminal domain-containing protein</fullName>
    </recommendedName>
</protein>
<dbReference type="PANTHER" id="PTHR32387:SF0">
    <property type="entry name" value="PROTEIN NO VEIN"/>
    <property type="match status" value="1"/>
</dbReference>
<name>A0A6J3M4I5_9PEZI</name>
<keyword evidence="2" id="KW-1185">Reference proteome</keyword>
<sequence length="1625" mass="183991">MANKDQAKAIIEQIAEERGYLDEAFMATLDPDKRPRIERALYHSARLASVSITALAKNLYSSDARFVFELLQNADDNKFTRATARGEAPFVSFHCRDDRVVIECNEDGFTKKDINAISSVGESSKSGLHGYIGAKGIGFKSVFIAAWKVHIQSGHYSFFFEHMPESKALGMITPIWAEPEENLADSVTRITLYLHKDGDAGKLKRLRNTIDKQLSSLQQTCLLFLQKLKRIEITFYDQDGVVTNYNVLRVSDVTDHGISLETAHGPSLGPKVSQTQRYHVTKYLARDVARSENRETTLEQASAETEVILAFPLSAKNEPLVDDNGSRKDLFAFLPIRESDFDFIVHADFDTTANRQDINEDSLRNIGLRNEIAAAFLQAAYEFCEDDDLRCTWPLFLPSRKRCSKFWLPMLQKIEDLMENAKLIRSRLMNEFKSIKDVMILDDQFRDDRGEPLLGRQDSFISDSYGKAHLTRLKLYGLQKMNEQRFMALLREDLSSIFSKMQGYLTSASWHSKVARLLEDMYTGLKYTELERMDLLPLTSGTFVAMSQGPVYLPTTRGISIPSHLGLSTLDPNAVRNEDRLSFFSALMGRSSMEAPISEVKTLILKRYRSQTGNVTLTESKVDLHYLYLVHPLIDSPDRQLANIKMYERSMRYVAPTAEDVYYPNDHPYGPEMLLECPDGCMKFSISLLLGLLENLWKHEGDFIKANPPLKAALVDTAAPVLDHCAGFSGKKLSNVYLPVPKLCELSAKYLEPEEDFVFLQIPDARIGHRLDPKWSFLHEELGVKAEDDWNFYRLLLLSLTNLNSNPERMTRIQRVFDLYAAIYAKVIQNGPHPPFLSKLQETACILVLDEDGQPREWARSGLCVWDGPQEMDSKRPLRRGYEAFLRGDQFDHVFNFFSKSLKIGDADCATILIELQSLKREGTSLPVSEVFCIYDYLMDQAFEEHGLIYAGNSKWHKTSECLWSRTTELQHKVNLNKHYEDLEDFFVEVVDVRTLTTQMAVDELCATNSESTIDQVKNAIWTLNSLAQVNETPIDYSVLHDKAIFVVVEPDGQKSLKSLATAFSIADREHLSNKFFGKIKLLDYSVDEIRRLDTFLTCLGLRGRFLSATVKVFTTMTGNTHREISSPERALTFKAHAILRHAGTFQSPRYSQDMSALYQTLQTARILATDGLRSELRISQDGPVVVAEATSGDIHIVEEGLKLIVYVPLDRKQQALCFADVFPVALEDWLMRDPMTNIREDVSLESVSALAAILAVSPFVVGDILDRRGIVNVPIENSDPDPPEDLYSRETESGEEGDYLTADTHASTERAESELTPDNTTNPVFSGAILTESAESDLIPGDATNSVFSETFRGEETVRQYSFDARRSSQRPMQGPVTTTIHDANTREDRLYRAILERVVTSARVAGFPSKGAFSMSALLASLPGLEDINTATTSHSTETYERFRSSSQLERDFKIGAAGELYVFELLERLNLSCWSQGRNNWQSKIRGRVRLHPDYADIEDWPGGRETADIVYSDARGDFTNLLIDSGYLERQRWSGATPEYFIEVKTTTSDCQTPFYMSKFQYKRMKDIHDSDQTRKVYLVCRVFGLAMDHIGMTVYLDPEQMRLDGSLIFTGETWSVVPGV</sequence>
<dbReference type="PANTHER" id="PTHR32387">
    <property type="entry name" value="WU:FJ29H11"/>
    <property type="match status" value="1"/>
</dbReference>
<evidence type="ECO:0000256" key="1">
    <source>
        <dbReference type="SAM" id="MobiDB-lite"/>
    </source>
</evidence>
<dbReference type="OrthoDB" id="1262810at2759"/>
<gene>
    <name evidence="3" type="ORF">K489DRAFT_319943</name>
</gene>
<dbReference type="Proteomes" id="UP000504637">
    <property type="component" value="Unplaced"/>
</dbReference>
<organism evidence="3">
    <name type="scientific">Dissoconium aciculare CBS 342.82</name>
    <dbReference type="NCBI Taxonomy" id="1314786"/>
    <lineage>
        <taxon>Eukaryota</taxon>
        <taxon>Fungi</taxon>
        <taxon>Dikarya</taxon>
        <taxon>Ascomycota</taxon>
        <taxon>Pezizomycotina</taxon>
        <taxon>Dothideomycetes</taxon>
        <taxon>Dothideomycetidae</taxon>
        <taxon>Mycosphaerellales</taxon>
        <taxon>Dissoconiaceae</taxon>
        <taxon>Dissoconium</taxon>
    </lineage>
</organism>
<evidence type="ECO:0000313" key="2">
    <source>
        <dbReference type="Proteomes" id="UP000504637"/>
    </source>
</evidence>
<dbReference type="InterPro" id="IPR052957">
    <property type="entry name" value="Auxin_embryo_med"/>
</dbReference>
<evidence type="ECO:0000313" key="3">
    <source>
        <dbReference type="RefSeq" id="XP_033459977.1"/>
    </source>
</evidence>
<dbReference type="InterPro" id="IPR036890">
    <property type="entry name" value="HATPase_C_sf"/>
</dbReference>
<reference evidence="3" key="1">
    <citation type="submission" date="2020-01" db="EMBL/GenBank/DDBJ databases">
        <authorList>
            <consortium name="DOE Joint Genome Institute"/>
            <person name="Haridas S."/>
            <person name="Albert R."/>
            <person name="Binder M."/>
            <person name="Bloem J."/>
            <person name="Labutti K."/>
            <person name="Salamov A."/>
            <person name="Andreopoulos B."/>
            <person name="Baker S.E."/>
            <person name="Barry K."/>
            <person name="Bills G."/>
            <person name="Bluhm B.H."/>
            <person name="Cannon C."/>
            <person name="Castanera R."/>
            <person name="Culley D.E."/>
            <person name="Daum C."/>
            <person name="Ezra D."/>
            <person name="Gonzalez J.B."/>
            <person name="Henrissat B."/>
            <person name="Kuo A."/>
            <person name="Liang C."/>
            <person name="Lipzen A."/>
            <person name="Lutzoni F."/>
            <person name="Magnuson J."/>
            <person name="Mondo S."/>
            <person name="Nolan M."/>
            <person name="Ohm R."/>
            <person name="Pangilinan J."/>
            <person name="Park H.-J."/>
            <person name="Ramirez L."/>
            <person name="Alfaro M."/>
            <person name="Sun H."/>
            <person name="Tritt A."/>
            <person name="Yoshinaga Y."/>
            <person name="Zwiers L.-H."/>
            <person name="Turgeon B.G."/>
            <person name="Goodwin S.B."/>
            <person name="Spatafora J.W."/>
            <person name="Crous P.W."/>
            <person name="Grigoriev I.V."/>
        </authorList>
    </citation>
    <scope>NUCLEOTIDE SEQUENCE</scope>
    <source>
        <strain evidence="3">CBS 342.82</strain>
    </source>
</reference>
<dbReference type="NCBIfam" id="NF047352">
    <property type="entry name" value="P_loop_sacsin"/>
    <property type="match status" value="1"/>
</dbReference>
<proteinExistence type="predicted"/>
<reference evidence="3" key="3">
    <citation type="submission" date="2025-08" db="UniProtKB">
        <authorList>
            <consortium name="RefSeq"/>
        </authorList>
    </citation>
    <scope>IDENTIFICATION</scope>
    <source>
        <strain evidence="3">CBS 342.82</strain>
    </source>
</reference>
<dbReference type="SUPFAM" id="SSF55874">
    <property type="entry name" value="ATPase domain of HSP90 chaperone/DNA topoisomerase II/histidine kinase"/>
    <property type="match status" value="1"/>
</dbReference>
<evidence type="ECO:0008006" key="4">
    <source>
        <dbReference type="Google" id="ProtNLM"/>
    </source>
</evidence>